<dbReference type="SUPFAM" id="SSF81296">
    <property type="entry name" value="E set domains"/>
    <property type="match status" value="1"/>
</dbReference>
<feature type="non-terminal residue" evidence="4">
    <location>
        <position position="788"/>
    </location>
</feature>
<dbReference type="InterPro" id="IPR011021">
    <property type="entry name" value="Arrestin-like_N"/>
</dbReference>
<dbReference type="GO" id="GO:0030674">
    <property type="term" value="F:protein-macromolecule adaptor activity"/>
    <property type="evidence" value="ECO:0007669"/>
    <property type="project" value="TreeGrafter"/>
</dbReference>
<dbReference type="AlphaFoldDB" id="A0A2T3AMU0"/>
<dbReference type="EMBL" id="KZ678374">
    <property type="protein sequence ID" value="PSS03690.1"/>
    <property type="molecule type" value="Genomic_DNA"/>
</dbReference>
<dbReference type="Gene3D" id="2.60.40.640">
    <property type="match status" value="1"/>
</dbReference>
<dbReference type="InterPro" id="IPR050357">
    <property type="entry name" value="Arrestin_domain-protein"/>
</dbReference>
<feature type="compositionally biased region" description="Polar residues" evidence="2">
    <location>
        <begin position="291"/>
        <end position="302"/>
    </location>
</feature>
<reference evidence="4 5" key="1">
    <citation type="journal article" date="2018" name="Mycol. Prog.">
        <title>Coniella lustricola, a new species from submerged detritus.</title>
        <authorList>
            <person name="Raudabaugh D.B."/>
            <person name="Iturriaga T."/>
            <person name="Carver A."/>
            <person name="Mondo S."/>
            <person name="Pangilinan J."/>
            <person name="Lipzen A."/>
            <person name="He G."/>
            <person name="Amirebrahimi M."/>
            <person name="Grigoriev I.V."/>
            <person name="Miller A.N."/>
        </authorList>
    </citation>
    <scope>NUCLEOTIDE SEQUENCE [LARGE SCALE GENOMIC DNA]</scope>
    <source>
        <strain evidence="4 5">B22-T-1</strain>
    </source>
</reference>
<evidence type="ECO:0000313" key="5">
    <source>
        <dbReference type="Proteomes" id="UP000241462"/>
    </source>
</evidence>
<feature type="compositionally biased region" description="Low complexity" evidence="2">
    <location>
        <begin position="769"/>
        <end position="788"/>
    </location>
</feature>
<dbReference type="Pfam" id="PF00339">
    <property type="entry name" value="Arrestin_N"/>
    <property type="match status" value="1"/>
</dbReference>
<evidence type="ECO:0000259" key="3">
    <source>
        <dbReference type="SMART" id="SM01017"/>
    </source>
</evidence>
<evidence type="ECO:0000256" key="2">
    <source>
        <dbReference type="SAM" id="MobiDB-lite"/>
    </source>
</evidence>
<feature type="region of interest" description="Disordered" evidence="2">
    <location>
        <begin position="279"/>
        <end position="303"/>
    </location>
</feature>
<dbReference type="GO" id="GO:0070086">
    <property type="term" value="P:ubiquitin-dependent endocytosis"/>
    <property type="evidence" value="ECO:0007669"/>
    <property type="project" value="TreeGrafter"/>
</dbReference>
<protein>
    <recommendedName>
        <fullName evidence="3">Arrestin C-terminal-like domain-containing protein</fullName>
    </recommendedName>
</protein>
<comment type="similarity">
    <text evidence="1">Belongs to the arrestin family. PalF/RIM8 subfamily.</text>
</comment>
<accession>A0A2T3AMU0</accession>
<feature type="non-terminal residue" evidence="4">
    <location>
        <position position="1"/>
    </location>
</feature>
<feature type="compositionally biased region" description="Basic and acidic residues" evidence="2">
    <location>
        <begin position="618"/>
        <end position="629"/>
    </location>
</feature>
<evidence type="ECO:0000313" key="4">
    <source>
        <dbReference type="EMBL" id="PSS03690.1"/>
    </source>
</evidence>
<proteinExistence type="inferred from homology"/>
<feature type="region of interest" description="Disordered" evidence="2">
    <location>
        <begin position="196"/>
        <end position="245"/>
    </location>
</feature>
<dbReference type="OrthoDB" id="7785529at2759"/>
<dbReference type="GO" id="GO:0005886">
    <property type="term" value="C:plasma membrane"/>
    <property type="evidence" value="ECO:0007669"/>
    <property type="project" value="TreeGrafter"/>
</dbReference>
<feature type="region of interest" description="Disordered" evidence="2">
    <location>
        <begin position="590"/>
        <end position="788"/>
    </location>
</feature>
<dbReference type="GO" id="GO:0005829">
    <property type="term" value="C:cytosol"/>
    <property type="evidence" value="ECO:0007669"/>
    <property type="project" value="TreeGrafter"/>
</dbReference>
<dbReference type="PANTHER" id="PTHR11188:SF161">
    <property type="entry name" value="PH-RESPONSE REGULATOR PROTEIN PALF_RIM8"/>
    <property type="match status" value="1"/>
</dbReference>
<dbReference type="InterPro" id="IPR014752">
    <property type="entry name" value="Arrestin-like_C"/>
</dbReference>
<dbReference type="GO" id="GO:0031625">
    <property type="term" value="F:ubiquitin protein ligase binding"/>
    <property type="evidence" value="ECO:0007669"/>
    <property type="project" value="TreeGrafter"/>
</dbReference>
<feature type="compositionally biased region" description="Polar residues" evidence="2">
    <location>
        <begin position="212"/>
        <end position="229"/>
    </location>
</feature>
<sequence length="788" mass="84767">AAAALDDQPSSRSFFSRFALPIRSRNVRNVVDFHIRPAEPHRKYNAGDAVRGAVILTVVKPIRVTHLTVALRGSVRVYKNANAANEPVSNADVASDGISRFRFLGNGYASLFQDEQVLCAEGKIDAGKYEFGFELMFPEGGLPSSIEFERGTIAYNITAILTRPSPTSPTMTCERKVDLIEQIDVGHLAAPPQRTIYLEPISKKSRRKKHQPSSISERQNPASDANTSDIAFDGDSTRAADTSTDGSNVIEELSQDVQHNPRSPVVSDLRSEVSGESVVSTSSRGADLNGQAGSVGTLQTNGGRRAISGERTIVTTIELMKGGCLPGDALPIRVNIQHTKPIRSMHGVIVTLYRQGRVDSAPPLSLFENLSKEDLRRLEKDEYLPKSKTGLGGLSLTSAGSCSVFRKDLSQSFTPLIIDPGTFTTSITTSVRVPEHAFPSIRGVPGEMISFKYRLEVIVDLGGKLSNTMQIGQNARVAAGSSGGLSSTRDMTAGVTSFDGSLVNTDTIKREKGVIFDSFEVIVGTKDSKRRGKAPMGPAQSVRTEYHDVTDSNESSHWYQGQEHDAYSSEDAYHYDHVAVPPPVMQYPYWNGGSREPSQQAAVPQYIPPPQLPDESALSEKERIRRAEQRLLPSRPPHTEELTAGPSQPTGDEVAGPSATTVPPPMQQASDIPEPSAPSLDDLTAGSTVLGATSSDDKQELERQRLLTEASAPPEFPTDDDAGVGSSTPTAGPSAPPPLPVNGNGAEPSAPMLNEEAEYGHQYTYHDTAQASAQASALSSEPLPAYQR</sequence>
<feature type="compositionally biased region" description="Basic and acidic residues" evidence="2">
    <location>
        <begin position="695"/>
        <end position="706"/>
    </location>
</feature>
<dbReference type="PANTHER" id="PTHR11188">
    <property type="entry name" value="ARRESTIN DOMAIN CONTAINING PROTEIN"/>
    <property type="match status" value="1"/>
</dbReference>
<name>A0A2T3AMU0_9PEZI</name>
<dbReference type="Proteomes" id="UP000241462">
    <property type="component" value="Unassembled WGS sequence"/>
</dbReference>
<dbReference type="STRING" id="2025994.A0A2T3AMU0"/>
<dbReference type="Pfam" id="PF02752">
    <property type="entry name" value="Arrestin_C"/>
    <property type="match status" value="1"/>
</dbReference>
<organism evidence="4 5">
    <name type="scientific">Coniella lustricola</name>
    <dbReference type="NCBI Taxonomy" id="2025994"/>
    <lineage>
        <taxon>Eukaryota</taxon>
        <taxon>Fungi</taxon>
        <taxon>Dikarya</taxon>
        <taxon>Ascomycota</taxon>
        <taxon>Pezizomycotina</taxon>
        <taxon>Sordariomycetes</taxon>
        <taxon>Sordariomycetidae</taxon>
        <taxon>Diaporthales</taxon>
        <taxon>Schizoparmaceae</taxon>
        <taxon>Coniella</taxon>
    </lineage>
</organism>
<dbReference type="InParanoid" id="A0A2T3AMU0"/>
<evidence type="ECO:0000256" key="1">
    <source>
        <dbReference type="ARBA" id="ARBA00037950"/>
    </source>
</evidence>
<dbReference type="FunCoup" id="A0A2T3AMU0">
    <property type="interactions" value="21"/>
</dbReference>
<feature type="region of interest" description="Disordered" evidence="2">
    <location>
        <begin position="528"/>
        <end position="563"/>
    </location>
</feature>
<keyword evidence="5" id="KW-1185">Reference proteome</keyword>
<feature type="region of interest" description="Disordered" evidence="2">
    <location>
        <begin position="253"/>
        <end position="272"/>
    </location>
</feature>
<gene>
    <name evidence="4" type="ORF">BD289DRAFT_351137</name>
</gene>
<feature type="compositionally biased region" description="Polar residues" evidence="2">
    <location>
        <begin position="685"/>
        <end position="694"/>
    </location>
</feature>
<dbReference type="InterPro" id="IPR014756">
    <property type="entry name" value="Ig_E-set"/>
</dbReference>
<feature type="domain" description="Arrestin C-terminal-like" evidence="3">
    <location>
        <begin position="309"/>
        <end position="471"/>
    </location>
</feature>
<dbReference type="SMART" id="SM01017">
    <property type="entry name" value="Arrestin_C"/>
    <property type="match status" value="1"/>
</dbReference>
<dbReference type="InterPro" id="IPR011022">
    <property type="entry name" value="Arrestin_C-like"/>
</dbReference>